<protein>
    <submittedName>
        <fullName evidence="1">Uncharacterized protein</fullName>
    </submittedName>
</protein>
<gene>
    <name evidence="1" type="ORF">MKW98_002992</name>
</gene>
<evidence type="ECO:0000313" key="1">
    <source>
        <dbReference type="EMBL" id="KAI3960493.1"/>
    </source>
</evidence>
<name>A0AAD4TKF6_9MAGN</name>
<accession>A0AAD4TKF6</accession>
<dbReference type="Proteomes" id="UP001202328">
    <property type="component" value="Unassembled WGS sequence"/>
</dbReference>
<evidence type="ECO:0000313" key="2">
    <source>
        <dbReference type="Proteomes" id="UP001202328"/>
    </source>
</evidence>
<dbReference type="EMBL" id="JAJJMB010000931">
    <property type="protein sequence ID" value="KAI3960493.1"/>
    <property type="molecule type" value="Genomic_DNA"/>
</dbReference>
<proteinExistence type="predicted"/>
<dbReference type="AlphaFoldDB" id="A0AAD4TKF6"/>
<sequence length="68" mass="7815">VGQQREAGSELSDNNFVTKLNWRLVSEKNRLRKEVIAKITGEARTGEIGGGQIFCIDHFHQTPDREWF</sequence>
<dbReference type="InterPro" id="IPR015867">
    <property type="entry name" value="N-reg_PII/ATP_PRibTrfase_C"/>
</dbReference>
<organism evidence="1 2">
    <name type="scientific">Papaver atlanticum</name>
    <dbReference type="NCBI Taxonomy" id="357466"/>
    <lineage>
        <taxon>Eukaryota</taxon>
        <taxon>Viridiplantae</taxon>
        <taxon>Streptophyta</taxon>
        <taxon>Embryophyta</taxon>
        <taxon>Tracheophyta</taxon>
        <taxon>Spermatophyta</taxon>
        <taxon>Magnoliopsida</taxon>
        <taxon>Ranunculales</taxon>
        <taxon>Papaveraceae</taxon>
        <taxon>Papaveroideae</taxon>
        <taxon>Papaver</taxon>
    </lineage>
</organism>
<comment type="caution">
    <text evidence="1">The sequence shown here is derived from an EMBL/GenBank/DDBJ whole genome shotgun (WGS) entry which is preliminary data.</text>
</comment>
<reference evidence="1" key="1">
    <citation type="submission" date="2022-04" db="EMBL/GenBank/DDBJ databases">
        <title>A functionally conserved STORR gene fusion in Papaver species that diverged 16.8 million years ago.</title>
        <authorList>
            <person name="Catania T."/>
        </authorList>
    </citation>
    <scope>NUCLEOTIDE SEQUENCE</scope>
    <source>
        <strain evidence="1">S-188037</strain>
    </source>
</reference>
<dbReference type="Gene3D" id="3.30.70.120">
    <property type="match status" value="1"/>
</dbReference>
<keyword evidence="2" id="KW-1185">Reference proteome</keyword>
<feature type="non-terminal residue" evidence="1">
    <location>
        <position position="1"/>
    </location>
</feature>